<dbReference type="PROSITE" id="PS51891">
    <property type="entry name" value="CENP_V_GFA"/>
    <property type="match status" value="1"/>
</dbReference>
<dbReference type="AlphaFoldDB" id="A0A9Q8PHW6"/>
<dbReference type="InterPro" id="IPR011057">
    <property type="entry name" value="Mss4-like_sf"/>
</dbReference>
<dbReference type="GeneID" id="71992240"/>
<evidence type="ECO:0000259" key="5">
    <source>
        <dbReference type="PROSITE" id="PS51891"/>
    </source>
</evidence>
<protein>
    <recommendedName>
        <fullName evidence="5">CENP-V/GFA domain-containing protein</fullName>
    </recommendedName>
</protein>
<dbReference type="Gene3D" id="3.90.1590.10">
    <property type="entry name" value="glutathione-dependent formaldehyde- activating enzyme (gfa)"/>
    <property type="match status" value="1"/>
</dbReference>
<dbReference type="PANTHER" id="PTHR33337">
    <property type="entry name" value="GFA DOMAIN-CONTAINING PROTEIN"/>
    <property type="match status" value="1"/>
</dbReference>
<name>A0A9Q8PHW6_PASFU</name>
<comment type="similarity">
    <text evidence="1">Belongs to the Gfa family.</text>
</comment>
<dbReference type="PANTHER" id="PTHR33337:SF40">
    <property type="entry name" value="CENP-V_GFA DOMAIN-CONTAINING PROTEIN-RELATED"/>
    <property type="match status" value="1"/>
</dbReference>
<keyword evidence="2" id="KW-0479">Metal-binding</keyword>
<keyword evidence="4" id="KW-0456">Lyase</keyword>
<dbReference type="KEGG" id="ffu:CLAFUR5_12362"/>
<organism evidence="6 7">
    <name type="scientific">Passalora fulva</name>
    <name type="common">Tomato leaf mold</name>
    <name type="synonym">Cladosporium fulvum</name>
    <dbReference type="NCBI Taxonomy" id="5499"/>
    <lineage>
        <taxon>Eukaryota</taxon>
        <taxon>Fungi</taxon>
        <taxon>Dikarya</taxon>
        <taxon>Ascomycota</taxon>
        <taxon>Pezizomycotina</taxon>
        <taxon>Dothideomycetes</taxon>
        <taxon>Dothideomycetidae</taxon>
        <taxon>Mycosphaerellales</taxon>
        <taxon>Mycosphaerellaceae</taxon>
        <taxon>Fulvia</taxon>
    </lineage>
</organism>
<feature type="domain" description="CENP-V/GFA" evidence="5">
    <location>
        <begin position="8"/>
        <end position="117"/>
    </location>
</feature>
<keyword evidence="7" id="KW-1185">Reference proteome</keyword>
<dbReference type="OMA" id="TERWFCI"/>
<evidence type="ECO:0000313" key="6">
    <source>
        <dbReference type="EMBL" id="UJO22821.1"/>
    </source>
</evidence>
<dbReference type="EMBL" id="CP090172">
    <property type="protein sequence ID" value="UJO22821.1"/>
    <property type="molecule type" value="Genomic_DNA"/>
</dbReference>
<evidence type="ECO:0000256" key="4">
    <source>
        <dbReference type="ARBA" id="ARBA00023239"/>
    </source>
</evidence>
<dbReference type="InterPro" id="IPR006913">
    <property type="entry name" value="CENP-V/GFA"/>
</dbReference>
<dbReference type="Pfam" id="PF04828">
    <property type="entry name" value="GFA"/>
    <property type="match status" value="1"/>
</dbReference>
<dbReference type="GO" id="GO:0016846">
    <property type="term" value="F:carbon-sulfur lyase activity"/>
    <property type="evidence" value="ECO:0007669"/>
    <property type="project" value="InterPro"/>
</dbReference>
<dbReference type="RefSeq" id="XP_047767187.1">
    <property type="nucleotide sequence ID" value="XM_047911510.1"/>
</dbReference>
<reference evidence="6" key="1">
    <citation type="submission" date="2021-12" db="EMBL/GenBank/DDBJ databases">
        <authorList>
            <person name="Zaccaron A."/>
            <person name="Stergiopoulos I."/>
        </authorList>
    </citation>
    <scope>NUCLEOTIDE SEQUENCE</scope>
    <source>
        <strain evidence="6">Race5_Kim</strain>
    </source>
</reference>
<proteinExistence type="inferred from homology"/>
<reference evidence="6" key="2">
    <citation type="journal article" date="2022" name="Microb. Genom.">
        <title>A chromosome-scale genome assembly of the tomato pathogen Cladosporium fulvum reveals a compartmentalized genome architecture and the presence of a dispensable chromosome.</title>
        <authorList>
            <person name="Zaccaron A.Z."/>
            <person name="Chen L.H."/>
            <person name="Samaras A."/>
            <person name="Stergiopoulos I."/>
        </authorList>
    </citation>
    <scope>NUCLEOTIDE SEQUENCE</scope>
    <source>
        <strain evidence="6">Race5_Kim</strain>
    </source>
</reference>
<dbReference type="OrthoDB" id="406544at2759"/>
<dbReference type="SUPFAM" id="SSF51316">
    <property type="entry name" value="Mss4-like"/>
    <property type="match status" value="1"/>
</dbReference>
<evidence type="ECO:0000256" key="2">
    <source>
        <dbReference type="ARBA" id="ARBA00022723"/>
    </source>
</evidence>
<evidence type="ECO:0000256" key="1">
    <source>
        <dbReference type="ARBA" id="ARBA00005495"/>
    </source>
</evidence>
<evidence type="ECO:0000313" key="7">
    <source>
        <dbReference type="Proteomes" id="UP000756132"/>
    </source>
</evidence>
<evidence type="ECO:0000256" key="3">
    <source>
        <dbReference type="ARBA" id="ARBA00022833"/>
    </source>
</evidence>
<gene>
    <name evidence="6" type="ORF">CLAFUR5_12362</name>
</gene>
<dbReference type="GO" id="GO:0046872">
    <property type="term" value="F:metal ion binding"/>
    <property type="evidence" value="ECO:0007669"/>
    <property type="project" value="UniProtKB-KW"/>
</dbReference>
<dbReference type="Proteomes" id="UP000756132">
    <property type="component" value="Chromosome 10"/>
</dbReference>
<sequence length="140" mass="15453">MSPPPAPTTGHCLCNLVTYRISGSLAPNLACFCTNCQHSSGSAFSWLHGFMRAGVALEITSGQNVIKKYEDRDTESGGLVERWFCSCCRSPIIADTEKFTFVHGGTIDGEKVAPEFEFFEHDAPDFAPRFKSLAQYFESE</sequence>
<keyword evidence="3" id="KW-0862">Zinc</keyword>
<accession>A0A9Q8PHW6</accession>